<proteinExistence type="predicted"/>
<evidence type="ECO:0000313" key="1">
    <source>
        <dbReference type="EMBL" id="CAH1987919.1"/>
    </source>
</evidence>
<evidence type="ECO:0000313" key="2">
    <source>
        <dbReference type="Proteomes" id="UP001152888"/>
    </source>
</evidence>
<dbReference type="Proteomes" id="UP001152888">
    <property type="component" value="Unassembled WGS sequence"/>
</dbReference>
<gene>
    <name evidence="1" type="ORF">ACAOBT_LOCUS18160</name>
</gene>
<accession>A0A9P0L3W9</accession>
<organism evidence="1 2">
    <name type="scientific">Acanthoscelides obtectus</name>
    <name type="common">Bean weevil</name>
    <name type="synonym">Bruchus obtectus</name>
    <dbReference type="NCBI Taxonomy" id="200917"/>
    <lineage>
        <taxon>Eukaryota</taxon>
        <taxon>Metazoa</taxon>
        <taxon>Ecdysozoa</taxon>
        <taxon>Arthropoda</taxon>
        <taxon>Hexapoda</taxon>
        <taxon>Insecta</taxon>
        <taxon>Pterygota</taxon>
        <taxon>Neoptera</taxon>
        <taxon>Endopterygota</taxon>
        <taxon>Coleoptera</taxon>
        <taxon>Polyphaga</taxon>
        <taxon>Cucujiformia</taxon>
        <taxon>Chrysomeloidea</taxon>
        <taxon>Chrysomelidae</taxon>
        <taxon>Bruchinae</taxon>
        <taxon>Bruchini</taxon>
        <taxon>Acanthoscelides</taxon>
    </lineage>
</organism>
<name>A0A9P0L3W9_ACAOB</name>
<comment type="caution">
    <text evidence="1">The sequence shown here is derived from an EMBL/GenBank/DDBJ whole genome shotgun (WGS) entry which is preliminary data.</text>
</comment>
<protein>
    <submittedName>
        <fullName evidence="1">Uncharacterized protein</fullName>
    </submittedName>
</protein>
<reference evidence="1" key="1">
    <citation type="submission" date="2022-03" db="EMBL/GenBank/DDBJ databases">
        <authorList>
            <person name="Sayadi A."/>
        </authorList>
    </citation>
    <scope>NUCLEOTIDE SEQUENCE</scope>
</reference>
<sequence>MRAFMHATFIRWKKIANGHRLVRLPALYVPHK</sequence>
<keyword evidence="2" id="KW-1185">Reference proteome</keyword>
<dbReference type="AlphaFoldDB" id="A0A9P0L3W9"/>
<dbReference type="EMBL" id="CAKOFQ010007032">
    <property type="protein sequence ID" value="CAH1987919.1"/>
    <property type="molecule type" value="Genomic_DNA"/>
</dbReference>